<comment type="caution">
    <text evidence="1">The sequence shown here is derived from an EMBL/GenBank/DDBJ whole genome shotgun (WGS) entry which is preliminary data.</text>
</comment>
<dbReference type="EMBL" id="RKHK01000001">
    <property type="protein sequence ID" value="ROR74111.1"/>
    <property type="molecule type" value="Genomic_DNA"/>
</dbReference>
<name>A0A3N2BFR5_9MICO</name>
<reference evidence="1 2" key="1">
    <citation type="submission" date="2018-11" db="EMBL/GenBank/DDBJ databases">
        <title>Sequencing the genomes of 1000 actinobacteria strains.</title>
        <authorList>
            <person name="Klenk H.-P."/>
        </authorList>
    </citation>
    <scope>NUCLEOTIDE SEQUENCE [LARGE SCALE GENOMIC DNA]</scope>
    <source>
        <strain evidence="1 2">DSM 11294</strain>
    </source>
</reference>
<dbReference type="OrthoDB" id="3249131at2"/>
<dbReference type="RefSeq" id="WP_123304440.1">
    <property type="nucleotide sequence ID" value="NZ_RKHK01000001.1"/>
</dbReference>
<evidence type="ECO:0008006" key="3">
    <source>
        <dbReference type="Google" id="ProtNLM"/>
    </source>
</evidence>
<gene>
    <name evidence="1" type="ORF">EDD31_2508</name>
</gene>
<organism evidence="1 2">
    <name type="scientific">Bogoriella caseilytica</name>
    <dbReference type="NCBI Taxonomy" id="56055"/>
    <lineage>
        <taxon>Bacteria</taxon>
        <taxon>Bacillati</taxon>
        <taxon>Actinomycetota</taxon>
        <taxon>Actinomycetes</taxon>
        <taxon>Micrococcales</taxon>
        <taxon>Bogoriellaceae</taxon>
        <taxon>Bogoriella</taxon>
    </lineage>
</organism>
<accession>A0A3N2BFR5</accession>
<evidence type="ECO:0000313" key="1">
    <source>
        <dbReference type="EMBL" id="ROR74111.1"/>
    </source>
</evidence>
<dbReference type="AlphaFoldDB" id="A0A3N2BFR5"/>
<keyword evidence="2" id="KW-1185">Reference proteome</keyword>
<protein>
    <recommendedName>
        <fullName evidence="3">Alpha-glucosidase</fullName>
    </recommendedName>
</protein>
<proteinExistence type="predicted"/>
<dbReference type="InterPro" id="IPR017853">
    <property type="entry name" value="GH"/>
</dbReference>
<evidence type="ECO:0000313" key="2">
    <source>
        <dbReference type="Proteomes" id="UP000280668"/>
    </source>
</evidence>
<dbReference type="Proteomes" id="UP000280668">
    <property type="component" value="Unassembled WGS sequence"/>
</dbReference>
<dbReference type="Gene3D" id="3.20.20.80">
    <property type="entry name" value="Glycosidases"/>
    <property type="match status" value="1"/>
</dbReference>
<sequence>MSKLSPPDAAPAPTQPAGTVVTTLVHRATRGQVEWWRRAVVLEFATPFDGPGFTALAREISYVARLGANSIQIHPAVDPGQAREEIAALVRRAHQRGVKVVISLAAHPGEAVAEDHLVGRAAAWLECGVDGLDIGMLPSTLDHPGSAALTSLGQLHALVAEGDAVISAAVSSHDMASVAEHLLEHWMHLTRDDRAAQVPWEAEAVRTTLSAAYAEREAAGAVAAWTLTRLGGAPWGLGDGDEVAARRRRAATLLMMGIPGSIYLRHGEGVGLIPRAESAVGAIEEVAEAVRIQRGEAGSRYERLRRALRLREEFALATGPLAWVGDAPGSSTLALLTRDLLVLTNFSSETIVVPSDRRVLEASDDLPPSSPGEVILPGDTTVWLALT</sequence>
<dbReference type="SUPFAM" id="SSF51445">
    <property type="entry name" value="(Trans)glycosidases"/>
    <property type="match status" value="1"/>
</dbReference>